<evidence type="ECO:0000313" key="4">
    <source>
        <dbReference type="Proteomes" id="UP000593594"/>
    </source>
</evidence>
<dbReference type="InterPro" id="IPR009936">
    <property type="entry name" value="DUF1468"/>
</dbReference>
<sequence>MQGASGRLRPDFWLGLILAAGGAWAAKEAYGFDERSWAYPFSLAVALAGFGAVIALRVLIAPGRDNSAIGSPHAIATAALPGGVVLALWAWALSAGAGYLVPSVLAASALAAIAGVRDPLRIAAYGLGTAAAVFVLFGILFNTPLPLLEPVKALLG</sequence>
<feature type="transmembrane region" description="Helical" evidence="1">
    <location>
        <begin position="72"/>
        <end position="91"/>
    </location>
</feature>
<gene>
    <name evidence="3" type="ORF">HW532_14455</name>
</gene>
<reference evidence="3 4" key="1">
    <citation type="submission" date="2020-06" db="EMBL/GenBank/DDBJ databases">
        <title>Genome sequence of 2 isolates from Red Sea Mangroves.</title>
        <authorList>
            <person name="Sefrji F."/>
            <person name="Michoud G."/>
            <person name="Merlino G."/>
            <person name="Daffonchio D."/>
        </authorList>
    </citation>
    <scope>NUCLEOTIDE SEQUENCE [LARGE SCALE GENOMIC DNA]</scope>
    <source>
        <strain evidence="3 4">R1DC25</strain>
    </source>
</reference>
<dbReference type="KEGG" id="kmn:HW532_14455"/>
<keyword evidence="1" id="KW-0812">Transmembrane</keyword>
<evidence type="ECO:0000256" key="1">
    <source>
        <dbReference type="SAM" id="Phobius"/>
    </source>
</evidence>
<organism evidence="3 4">
    <name type="scientific">Kaustia mangrovi</name>
    <dbReference type="NCBI Taxonomy" id="2593653"/>
    <lineage>
        <taxon>Bacteria</taxon>
        <taxon>Pseudomonadati</taxon>
        <taxon>Pseudomonadota</taxon>
        <taxon>Alphaproteobacteria</taxon>
        <taxon>Hyphomicrobiales</taxon>
        <taxon>Parvibaculaceae</taxon>
        <taxon>Kaustia</taxon>
    </lineage>
</organism>
<feature type="transmembrane region" description="Helical" evidence="1">
    <location>
        <begin position="97"/>
        <end position="115"/>
    </location>
</feature>
<keyword evidence="4" id="KW-1185">Reference proteome</keyword>
<keyword evidence="1" id="KW-0472">Membrane</keyword>
<feature type="domain" description="DUF1468" evidence="2">
    <location>
        <begin position="13"/>
        <end position="146"/>
    </location>
</feature>
<evidence type="ECO:0000313" key="3">
    <source>
        <dbReference type="EMBL" id="QPC43781.1"/>
    </source>
</evidence>
<proteinExistence type="predicted"/>
<protein>
    <submittedName>
        <fullName evidence="3">Tripartite tricarboxylate transporter TctB family protein</fullName>
    </submittedName>
</protein>
<evidence type="ECO:0000259" key="2">
    <source>
        <dbReference type="Pfam" id="PF07331"/>
    </source>
</evidence>
<name>A0A7S8C5I4_9HYPH</name>
<dbReference type="RefSeq" id="WP_213161145.1">
    <property type="nucleotide sequence ID" value="NZ_CP058214.1"/>
</dbReference>
<feature type="transmembrane region" description="Helical" evidence="1">
    <location>
        <begin position="122"/>
        <end position="141"/>
    </location>
</feature>
<dbReference type="Pfam" id="PF07331">
    <property type="entry name" value="TctB"/>
    <property type="match status" value="1"/>
</dbReference>
<accession>A0A7S8C5I4</accession>
<feature type="transmembrane region" description="Helical" evidence="1">
    <location>
        <begin position="41"/>
        <end position="60"/>
    </location>
</feature>
<dbReference type="EMBL" id="CP058214">
    <property type="protein sequence ID" value="QPC43781.1"/>
    <property type="molecule type" value="Genomic_DNA"/>
</dbReference>
<dbReference type="AlphaFoldDB" id="A0A7S8C5I4"/>
<dbReference type="Proteomes" id="UP000593594">
    <property type="component" value="Chromosome"/>
</dbReference>
<keyword evidence="1" id="KW-1133">Transmembrane helix</keyword>